<dbReference type="AlphaFoldDB" id="A0A8H3X0B1"/>
<evidence type="ECO:0000313" key="1">
    <source>
        <dbReference type="EMBL" id="KAF0385800.1"/>
    </source>
</evidence>
<organism evidence="1 2">
    <name type="scientific">Gigaspora margarita</name>
    <dbReference type="NCBI Taxonomy" id="4874"/>
    <lineage>
        <taxon>Eukaryota</taxon>
        <taxon>Fungi</taxon>
        <taxon>Fungi incertae sedis</taxon>
        <taxon>Mucoromycota</taxon>
        <taxon>Glomeromycotina</taxon>
        <taxon>Glomeromycetes</taxon>
        <taxon>Diversisporales</taxon>
        <taxon>Gigasporaceae</taxon>
        <taxon>Gigaspora</taxon>
    </lineage>
</organism>
<protein>
    <submittedName>
        <fullName evidence="1">Uncharacterized protein</fullName>
    </submittedName>
</protein>
<name>A0A8H3X0B1_GIGMA</name>
<accession>A0A8H3X0B1</accession>
<sequence>MDNYSEYIEETIIIDQNMDNYLKSLLEDQIIENEEGNVENILLEDENDENYKIPEVKTLKWLPCVIFDNLNKEIKCCNSTTKLVSLSQLIGTCEIEITLEENSDITELEVCSSHFNFDNSKLHSSGAKQRKKLVKV</sequence>
<comment type="caution">
    <text evidence="1">The sequence shown here is derived from an EMBL/GenBank/DDBJ whole genome shotgun (WGS) entry which is preliminary data.</text>
</comment>
<dbReference type="OrthoDB" id="2437814at2759"/>
<keyword evidence="2" id="KW-1185">Reference proteome</keyword>
<gene>
    <name evidence="1" type="ORF">F8M41_011452</name>
</gene>
<evidence type="ECO:0000313" key="2">
    <source>
        <dbReference type="Proteomes" id="UP000439903"/>
    </source>
</evidence>
<dbReference type="Proteomes" id="UP000439903">
    <property type="component" value="Unassembled WGS sequence"/>
</dbReference>
<reference evidence="1 2" key="1">
    <citation type="journal article" date="2019" name="Environ. Microbiol.">
        <title>At the nexus of three kingdoms: the genome of the mycorrhizal fungus Gigaspora margarita provides insights into plant, endobacterial and fungal interactions.</title>
        <authorList>
            <person name="Venice F."/>
            <person name="Ghignone S."/>
            <person name="Salvioli di Fossalunga A."/>
            <person name="Amselem J."/>
            <person name="Novero M."/>
            <person name="Xianan X."/>
            <person name="Sedzielewska Toro K."/>
            <person name="Morin E."/>
            <person name="Lipzen A."/>
            <person name="Grigoriev I.V."/>
            <person name="Henrissat B."/>
            <person name="Martin F.M."/>
            <person name="Bonfante P."/>
        </authorList>
    </citation>
    <scope>NUCLEOTIDE SEQUENCE [LARGE SCALE GENOMIC DNA]</scope>
    <source>
        <strain evidence="1 2">BEG34</strain>
    </source>
</reference>
<dbReference type="EMBL" id="WTPW01002342">
    <property type="protein sequence ID" value="KAF0385800.1"/>
    <property type="molecule type" value="Genomic_DNA"/>
</dbReference>
<proteinExistence type="predicted"/>